<accession>A0A7D5P7B9</accession>
<name>A0A7D5P7B9_9EURY</name>
<dbReference type="Proteomes" id="UP000509667">
    <property type="component" value="Chromosome"/>
</dbReference>
<evidence type="ECO:0000313" key="1">
    <source>
        <dbReference type="EMBL" id="QLH79182.1"/>
    </source>
</evidence>
<dbReference type="Pfam" id="PF12228">
    <property type="entry name" value="DUF3604"/>
    <property type="match status" value="2"/>
</dbReference>
<gene>
    <name evidence="1" type="ORF">HZS55_18625</name>
</gene>
<evidence type="ECO:0000313" key="2">
    <source>
        <dbReference type="Proteomes" id="UP000509667"/>
    </source>
</evidence>
<dbReference type="KEGG" id="hrr:HZS55_18625"/>
<proteinExistence type="predicted"/>
<protein>
    <submittedName>
        <fullName evidence="1">DUF3604 domain-containing protein</fullName>
    </submittedName>
</protein>
<reference evidence="1 2" key="1">
    <citation type="submission" date="2020-07" db="EMBL/GenBank/DDBJ databases">
        <title>Halosimplex pelagicum sp. nov. and Halosimplex rubrum sp. nov., isolated from salted brown alga Laminaria, and emended description of the genus Halosimplex.</title>
        <authorList>
            <person name="Cui H."/>
        </authorList>
    </citation>
    <scope>NUCLEOTIDE SEQUENCE [LARGE SCALE GENOMIC DNA]</scope>
    <source>
        <strain evidence="1 2">R27</strain>
    </source>
</reference>
<dbReference type="RefSeq" id="WP_179909053.1">
    <property type="nucleotide sequence ID" value="NZ_CP058910.1"/>
</dbReference>
<dbReference type="InterPro" id="IPR022028">
    <property type="entry name" value="DUF3604"/>
</dbReference>
<dbReference type="AlphaFoldDB" id="A0A7D5P7B9"/>
<dbReference type="EMBL" id="CP058910">
    <property type="protein sequence ID" value="QLH79182.1"/>
    <property type="molecule type" value="Genomic_DNA"/>
</dbReference>
<keyword evidence="2" id="KW-1185">Reference proteome</keyword>
<dbReference type="OrthoDB" id="203245at2157"/>
<dbReference type="SUPFAM" id="SSF89550">
    <property type="entry name" value="PHP domain-like"/>
    <property type="match status" value="1"/>
</dbReference>
<dbReference type="GeneID" id="56079922"/>
<sequence length="542" mass="60811">MLTKAIESVKVFAENNPSLADLARGRRRRFDDAECVLPSRVVTTESLSATVSVWDEYLRLLPDYDGTLTLDSTDPEAIYPEEVDFGLTDEAVTELAGVAFETPGVQYLTLTDESGRRFTSNPVQVFDSEPDERLFWGDIHLHSQFSDGAGSMSKGFEFGRDVMDLDVVAYTDHDTMGFFIPPKLQRRRMHNGYFEDMKTVTKHFHDPGEFVTLFGYEWTKQPNMGGHINVYFEGVDEAELFDSLDTDTNRYEKLFRRLQTWREETGNEVLAIPHHPAEAMYPLDFSAMEYDDDIAPLVEVYSQWGSSELPGEEGNPKAIRMGQGEMADPGHYVRDAHELGYRVGMMGSSDFHAPRPGRSHIHLPPHLPSLSDIWEDGIGWGHIWRVWDEGSYPGGLTGFYAEDLSRESIFESLRSRRVYATSQPHRILAEFAVDGTAVGEDDSTVVADGERTVEWLVAGTAPIERVTVVKNNADWHVVGGTADESADLDAYTEAGEVTDDEPVTGMAWDDERGSDADVYYLRVEQADDGMAWAGPLWVEPEA</sequence>
<dbReference type="Gene3D" id="3.20.20.140">
    <property type="entry name" value="Metal-dependent hydrolases"/>
    <property type="match status" value="1"/>
</dbReference>
<dbReference type="InterPro" id="IPR016195">
    <property type="entry name" value="Pol/histidinol_Pase-like"/>
</dbReference>
<organism evidence="1 2">
    <name type="scientific">Halosimplex rubrum</name>
    <dbReference type="NCBI Taxonomy" id="869889"/>
    <lineage>
        <taxon>Archaea</taxon>
        <taxon>Methanobacteriati</taxon>
        <taxon>Methanobacteriota</taxon>
        <taxon>Stenosarchaea group</taxon>
        <taxon>Halobacteria</taxon>
        <taxon>Halobacteriales</taxon>
        <taxon>Haloarculaceae</taxon>
        <taxon>Halosimplex</taxon>
    </lineage>
</organism>